<evidence type="ECO:0000313" key="2">
    <source>
        <dbReference type="Proteomes" id="UP000887565"/>
    </source>
</evidence>
<dbReference type="WBParaSite" id="nRc.2.0.1.t22066-RA">
    <property type="protein sequence ID" value="nRc.2.0.1.t22066-RA"/>
    <property type="gene ID" value="nRc.2.0.1.g22066"/>
</dbReference>
<proteinExistence type="predicted"/>
<dbReference type="Proteomes" id="UP000887565">
    <property type="component" value="Unplaced"/>
</dbReference>
<feature type="compositionally biased region" description="Basic and acidic residues" evidence="1">
    <location>
        <begin position="1"/>
        <end position="18"/>
    </location>
</feature>
<name>A0A915J6J4_ROMCU</name>
<feature type="region of interest" description="Disordered" evidence="1">
    <location>
        <begin position="1"/>
        <end position="33"/>
    </location>
</feature>
<sequence>MVKKESQEPLTADSKKMIDQQTTLQQAETTDEQKPYSMALQYILQCLADRRASNYPVTDERKMMIGDIHQEYQIEMDKQAEMKKKKSSTMLIQPAVPPKYQMKPGPIITTTTGMQAPAISIRTWLGAAG</sequence>
<organism evidence="2 3">
    <name type="scientific">Romanomermis culicivorax</name>
    <name type="common">Nematode worm</name>
    <dbReference type="NCBI Taxonomy" id="13658"/>
    <lineage>
        <taxon>Eukaryota</taxon>
        <taxon>Metazoa</taxon>
        <taxon>Ecdysozoa</taxon>
        <taxon>Nematoda</taxon>
        <taxon>Enoplea</taxon>
        <taxon>Dorylaimia</taxon>
        <taxon>Mermithida</taxon>
        <taxon>Mermithoidea</taxon>
        <taxon>Mermithidae</taxon>
        <taxon>Romanomermis</taxon>
    </lineage>
</organism>
<reference evidence="3" key="1">
    <citation type="submission" date="2022-11" db="UniProtKB">
        <authorList>
            <consortium name="WormBaseParasite"/>
        </authorList>
    </citation>
    <scope>IDENTIFICATION</scope>
</reference>
<evidence type="ECO:0000256" key="1">
    <source>
        <dbReference type="SAM" id="MobiDB-lite"/>
    </source>
</evidence>
<dbReference type="AlphaFoldDB" id="A0A915J6J4"/>
<feature type="compositionally biased region" description="Polar residues" evidence="1">
    <location>
        <begin position="19"/>
        <end position="28"/>
    </location>
</feature>
<protein>
    <submittedName>
        <fullName evidence="3">Uncharacterized protein</fullName>
    </submittedName>
</protein>
<keyword evidence="2" id="KW-1185">Reference proteome</keyword>
<evidence type="ECO:0000313" key="3">
    <source>
        <dbReference type="WBParaSite" id="nRc.2.0.1.t22066-RA"/>
    </source>
</evidence>
<accession>A0A915J6J4</accession>